<feature type="domain" description="Helicase C-terminal" evidence="3">
    <location>
        <begin position="744"/>
        <end position="909"/>
    </location>
</feature>
<dbReference type="InterPro" id="IPR000330">
    <property type="entry name" value="SNF2_N"/>
</dbReference>
<dbReference type="Proteomes" id="UP000658225">
    <property type="component" value="Unassembled WGS sequence"/>
</dbReference>
<gene>
    <name evidence="4" type="ORF">H4683_002799</name>
</gene>
<dbReference type="InterPro" id="IPR027417">
    <property type="entry name" value="P-loop_NTPase"/>
</dbReference>
<sequence length="913" mass="103831">MNGTFTLNRLFRLAIRFQDEGTFSISAKDTRGYTVNPDELVSFLFFNNERALYGLHTNTEGEEVHLRADQLMQAFSIIHPYVSFEGLSKDDEMHLSSIHEAAHAWMNPELWNYAEADGAFIRFDNEKTGISEDAAAIISYAVRDKLTHSTIHPDQLSALLPHLRNYGWPGESVSTMPIRVAFRLTEPEFESDTEWLLESVIVGERGAHWTPATRRIHADAQDALPAKWKPYAGEIVKRQSEMASFLSSIDVVPGESFLSTPMSDPEVRGFIKDDLPMLQSFGYPVILPSWLKSVTESKMRIQTNAGIQSYKSATGLDEVLSFDWNFSLAGNDIDPNAFRKLVDENREYIRSGDEWFHIDPLWLKKIRNLMDRADAGEWTVKDLLFQDMPEEIVPLEMDDEIDDPLFAFTMQKSLRSYMEMLSDKKGLPPAGIPTDLQAELRPYQVDGYNWLIFMRENHFGACLADDMGLGKTVQLIAYLLNIHARVETDSPSLIVCPTSVLGNWQKEIERFAPSLSVYTHYGPTRTKDEGFKELIGQLKPDVILTTYGTASQDGDMLAETVFASITLDEAQNIKNMQTKQSRIIRKLHGKHHIALTGTPIENRLSELWAIFDFIHKGYFASFKKFTDHFIIPIERDDSEADKQKLRAKIRPFLLRRTKSDPDLQLNLPKKLEQNEYCPLTTEQAALYESFLEETKFKLQTLTGFEKKGLILKMLSRLKQLCNHPALFLKEPHAPAEQMLARSDKLDRIVSMAADIAANKEQCLIFTQYIGMGQLIRQCLSELHGIDVPFLTGSMPKGQRDRLVEAFQEGEFPIFILSLKAGGTGLNLTGANHVLHADRWWNPAVENQATDRAYRIGQTRFVHVHKFVTIGTIEEKIDKMLKEKATLSADLIQSSQWLSELSDTELDNLLSFTS</sequence>
<dbReference type="SMART" id="SM00487">
    <property type="entry name" value="DEXDc"/>
    <property type="match status" value="1"/>
</dbReference>
<dbReference type="GO" id="GO:0016787">
    <property type="term" value="F:hydrolase activity"/>
    <property type="evidence" value="ECO:0007669"/>
    <property type="project" value="UniProtKB-KW"/>
</dbReference>
<evidence type="ECO:0000259" key="3">
    <source>
        <dbReference type="PROSITE" id="PS51194"/>
    </source>
</evidence>
<dbReference type="Pfam" id="PF12419">
    <property type="entry name" value="DUF3670"/>
    <property type="match status" value="1"/>
</dbReference>
<keyword evidence="4" id="KW-0347">Helicase</keyword>
<dbReference type="Pfam" id="PF00176">
    <property type="entry name" value="SNF2-rel_dom"/>
    <property type="match status" value="1"/>
</dbReference>
<evidence type="ECO:0000313" key="4">
    <source>
        <dbReference type="EMBL" id="MBE1555679.1"/>
    </source>
</evidence>
<dbReference type="CDD" id="cd18012">
    <property type="entry name" value="DEXQc_arch_SWI2_SNF2"/>
    <property type="match status" value="1"/>
</dbReference>
<dbReference type="Gene3D" id="3.40.50.10810">
    <property type="entry name" value="Tandem AAA-ATPase domain"/>
    <property type="match status" value="1"/>
</dbReference>
<protein>
    <submittedName>
        <fullName evidence="4">SNF2 family DNA or RNA helicase</fullName>
    </submittedName>
</protein>
<dbReference type="SUPFAM" id="SSF52540">
    <property type="entry name" value="P-loop containing nucleoside triphosphate hydrolases"/>
    <property type="match status" value="2"/>
</dbReference>
<keyword evidence="4" id="KW-0547">Nucleotide-binding</keyword>
<dbReference type="FunFam" id="3.40.50.300:FF:000533">
    <property type="entry name" value="Helicase, Snf2 family"/>
    <property type="match status" value="1"/>
</dbReference>
<dbReference type="InterPro" id="IPR014001">
    <property type="entry name" value="Helicase_ATP-bd"/>
</dbReference>
<proteinExistence type="predicted"/>
<evidence type="ECO:0000256" key="1">
    <source>
        <dbReference type="ARBA" id="ARBA00022801"/>
    </source>
</evidence>
<dbReference type="InterPro" id="IPR001650">
    <property type="entry name" value="Helicase_C-like"/>
</dbReference>
<dbReference type="PROSITE" id="PS51194">
    <property type="entry name" value="HELICASE_CTER"/>
    <property type="match status" value="1"/>
</dbReference>
<dbReference type="SMART" id="SM00490">
    <property type="entry name" value="HELICc"/>
    <property type="match status" value="1"/>
</dbReference>
<dbReference type="InterPro" id="IPR038718">
    <property type="entry name" value="SNF2-like_sf"/>
</dbReference>
<dbReference type="GO" id="GO:0004386">
    <property type="term" value="F:helicase activity"/>
    <property type="evidence" value="ECO:0007669"/>
    <property type="project" value="UniProtKB-KW"/>
</dbReference>
<keyword evidence="1" id="KW-0378">Hydrolase</keyword>
<dbReference type="GO" id="GO:0005524">
    <property type="term" value="F:ATP binding"/>
    <property type="evidence" value="ECO:0007669"/>
    <property type="project" value="InterPro"/>
</dbReference>
<dbReference type="AlphaFoldDB" id="A0A927MJ59"/>
<reference evidence="4" key="1">
    <citation type="submission" date="2020-10" db="EMBL/GenBank/DDBJ databases">
        <title>Genomic Encyclopedia of Type Strains, Phase IV (KMG-IV): sequencing the most valuable type-strain genomes for metagenomic binning, comparative biology and taxonomic classification.</title>
        <authorList>
            <person name="Goeker M."/>
        </authorList>
    </citation>
    <scope>NUCLEOTIDE SEQUENCE</scope>
    <source>
        <strain evidence="4">DSM 13886</strain>
    </source>
</reference>
<dbReference type="CDD" id="cd18793">
    <property type="entry name" value="SF2_C_SNF"/>
    <property type="match status" value="1"/>
</dbReference>
<comment type="caution">
    <text evidence="4">The sequence shown here is derived from an EMBL/GenBank/DDBJ whole genome shotgun (WGS) entry which is preliminary data.</text>
</comment>
<dbReference type="PROSITE" id="PS51192">
    <property type="entry name" value="HELICASE_ATP_BIND_1"/>
    <property type="match status" value="1"/>
</dbReference>
<organism evidence="4 5">
    <name type="scientific">Sporosarcina limicola</name>
    <dbReference type="NCBI Taxonomy" id="34101"/>
    <lineage>
        <taxon>Bacteria</taxon>
        <taxon>Bacillati</taxon>
        <taxon>Bacillota</taxon>
        <taxon>Bacilli</taxon>
        <taxon>Bacillales</taxon>
        <taxon>Caryophanaceae</taxon>
        <taxon>Sporosarcina</taxon>
    </lineage>
</organism>
<accession>A0A927MJ59</accession>
<dbReference type="InterPro" id="IPR049730">
    <property type="entry name" value="SNF2/RAD54-like_C"/>
</dbReference>
<feature type="domain" description="Helicase ATP-binding" evidence="2">
    <location>
        <begin position="452"/>
        <end position="617"/>
    </location>
</feature>
<keyword evidence="4" id="KW-0067">ATP-binding</keyword>
<dbReference type="RefSeq" id="WP_192599380.1">
    <property type="nucleotide sequence ID" value="NZ_JADBEL010000016.1"/>
</dbReference>
<dbReference type="PANTHER" id="PTHR10799">
    <property type="entry name" value="SNF2/RAD54 HELICASE FAMILY"/>
    <property type="match status" value="1"/>
</dbReference>
<dbReference type="InterPro" id="IPR022138">
    <property type="entry name" value="DUF3670"/>
</dbReference>
<evidence type="ECO:0000259" key="2">
    <source>
        <dbReference type="PROSITE" id="PS51192"/>
    </source>
</evidence>
<evidence type="ECO:0000313" key="5">
    <source>
        <dbReference type="Proteomes" id="UP000658225"/>
    </source>
</evidence>
<dbReference type="Gene3D" id="3.40.50.300">
    <property type="entry name" value="P-loop containing nucleotide triphosphate hydrolases"/>
    <property type="match status" value="1"/>
</dbReference>
<dbReference type="EMBL" id="JADBEL010000016">
    <property type="protein sequence ID" value="MBE1555679.1"/>
    <property type="molecule type" value="Genomic_DNA"/>
</dbReference>
<dbReference type="Pfam" id="PF00271">
    <property type="entry name" value="Helicase_C"/>
    <property type="match status" value="1"/>
</dbReference>
<keyword evidence="5" id="KW-1185">Reference proteome</keyword>
<name>A0A927MJ59_9BACL</name>